<dbReference type="InterPro" id="IPR038152">
    <property type="entry name" value="Carbam_trans_C_sf"/>
</dbReference>
<accession>A0A516H0P6</accession>
<proteinExistence type="predicted"/>
<protein>
    <recommendedName>
        <fullName evidence="3">Carbamoyltransferase</fullName>
    </recommendedName>
</protein>
<dbReference type="PANTHER" id="PTHR34847">
    <property type="entry name" value="NODULATION PROTEIN U"/>
    <property type="match status" value="1"/>
</dbReference>
<evidence type="ECO:0000313" key="1">
    <source>
        <dbReference type="EMBL" id="QDO97344.1"/>
    </source>
</evidence>
<organism evidence="1 2">
    <name type="scientific">Ferrovibrio terrae</name>
    <dbReference type="NCBI Taxonomy" id="2594003"/>
    <lineage>
        <taxon>Bacteria</taxon>
        <taxon>Pseudomonadati</taxon>
        <taxon>Pseudomonadota</taxon>
        <taxon>Alphaproteobacteria</taxon>
        <taxon>Rhodospirillales</taxon>
        <taxon>Rhodospirillaceae</taxon>
        <taxon>Ferrovibrio</taxon>
    </lineage>
</organism>
<evidence type="ECO:0000313" key="2">
    <source>
        <dbReference type="Proteomes" id="UP000317496"/>
    </source>
</evidence>
<dbReference type="RefSeq" id="WP_144068325.1">
    <property type="nucleotide sequence ID" value="NZ_CP041636.1"/>
</dbReference>
<evidence type="ECO:0008006" key="3">
    <source>
        <dbReference type="Google" id="ProtNLM"/>
    </source>
</evidence>
<gene>
    <name evidence="1" type="ORF">FNB15_08725</name>
</gene>
<dbReference type="InterPro" id="IPR051338">
    <property type="entry name" value="NodU/CmcH_Carbamoyltrnsfr"/>
</dbReference>
<dbReference type="OrthoDB" id="9780777at2"/>
<dbReference type="KEGG" id="fer:FNB15_08725"/>
<name>A0A516H0P6_9PROT</name>
<dbReference type="PANTHER" id="PTHR34847:SF1">
    <property type="entry name" value="NODULATION PROTEIN U"/>
    <property type="match status" value="1"/>
</dbReference>
<keyword evidence="2" id="KW-1185">Reference proteome</keyword>
<dbReference type="Gene3D" id="3.90.870.20">
    <property type="entry name" value="Carbamoyltransferase, C-terminal domain"/>
    <property type="match status" value="1"/>
</dbReference>
<dbReference type="Proteomes" id="UP000317496">
    <property type="component" value="Chromosome"/>
</dbReference>
<dbReference type="AlphaFoldDB" id="A0A516H0P6"/>
<sequence>MLVLGVHSGWQDAGAAVFDGSRLLAAVPLARLSGVMRDGGRLPNEAIGECLDIANLRAGDIAGLALSQGLFPGRHFRALSLPRRVGRGLRSLLGRDTPISLPDEARKHNRSSPDSLLDLGLLAGDLGLNRHVQTRLYGRHEAYALLALADAPWADDTLVFTADQTGCAARVLKYGRLAVLYEDSEGSAADSPSRDSLGRLVGLAIDGLGLPDMAALFALGLQAEPIFGEAFRAHVTVDAQGHINTDFSDEGGAARWLRRLAEDQAPELLAASLNLLLADRFAEAIRALLDRHSLRRVALAGPLLADPVLLLQLQTRLGEGVAISAQLMEESALPMGGALTLLLQQDGLDAFLRQRRPLRDAAWGRDYTGDLDPVLGNAGCRMVSRDPLRAAAALLNAGKVIAIGDGRGIGSSGGINRLILFAGSDAALPAQVNARLDRPAFVPPTLYAPRAALIELLPDWRDPAVAAVLAPRWVPQLPAAAQQPLRADEVDELRHPLLHGLIETYKSLCWLPGLLGLPMQIGNEPALDAPSDMLRLLREGRVDYIVTDQAVWERGV</sequence>
<dbReference type="Gene3D" id="3.30.420.40">
    <property type="match status" value="1"/>
</dbReference>
<dbReference type="EMBL" id="CP041636">
    <property type="protein sequence ID" value="QDO97344.1"/>
    <property type="molecule type" value="Genomic_DNA"/>
</dbReference>
<reference evidence="1 2" key="1">
    <citation type="submission" date="2019-07" db="EMBL/GenBank/DDBJ databases">
        <title>Genome sequencing for Ferrovibrio sp. K5.</title>
        <authorList>
            <person name="Park S.-J."/>
        </authorList>
    </citation>
    <scope>NUCLEOTIDE SEQUENCE [LARGE SCALE GENOMIC DNA]</scope>
    <source>
        <strain evidence="1 2">K5</strain>
    </source>
</reference>